<accession>A0A4U0WPH8</accession>
<comment type="catalytic activity">
    <reaction evidence="7">
        <text>L-glutamate 5-semialdehyde + phosphate + NADP(+) = L-glutamyl 5-phosphate + NADPH + H(+)</text>
        <dbReference type="Rhea" id="RHEA:19541"/>
        <dbReference type="ChEBI" id="CHEBI:15378"/>
        <dbReference type="ChEBI" id="CHEBI:43474"/>
        <dbReference type="ChEBI" id="CHEBI:57783"/>
        <dbReference type="ChEBI" id="CHEBI:58066"/>
        <dbReference type="ChEBI" id="CHEBI:58274"/>
        <dbReference type="ChEBI" id="CHEBI:58349"/>
        <dbReference type="EC" id="1.2.1.41"/>
    </reaction>
</comment>
<dbReference type="NCBIfam" id="NF001221">
    <property type="entry name" value="PRK00197.1"/>
    <property type="match status" value="1"/>
</dbReference>
<evidence type="ECO:0000313" key="15">
    <source>
        <dbReference type="Proteomes" id="UP000308768"/>
    </source>
</evidence>
<dbReference type="Pfam" id="PF00171">
    <property type="entry name" value="Aldedh"/>
    <property type="match status" value="1"/>
</dbReference>
<proteinExistence type="inferred from homology"/>
<evidence type="ECO:0000256" key="1">
    <source>
        <dbReference type="ARBA" id="ARBA00004985"/>
    </source>
</evidence>
<dbReference type="PANTHER" id="PTHR11063">
    <property type="entry name" value="GLUTAMATE SEMIALDEHYDE DEHYDROGENASE"/>
    <property type="match status" value="1"/>
</dbReference>
<dbReference type="SUPFAM" id="SSF53720">
    <property type="entry name" value="ALDH-like"/>
    <property type="match status" value="1"/>
</dbReference>
<keyword evidence="6" id="KW-0560">Oxidoreductase</keyword>
<feature type="region of interest" description="Disordered" evidence="12">
    <location>
        <begin position="471"/>
        <end position="536"/>
    </location>
</feature>
<evidence type="ECO:0000256" key="3">
    <source>
        <dbReference type="ARBA" id="ARBA00022605"/>
    </source>
</evidence>
<evidence type="ECO:0000256" key="7">
    <source>
        <dbReference type="ARBA" id="ARBA00049024"/>
    </source>
</evidence>
<dbReference type="STRING" id="331657.A0A4U0WPH8"/>
<dbReference type="InterPro" id="IPR016162">
    <property type="entry name" value="Ald_DH_N"/>
</dbReference>
<dbReference type="InterPro" id="IPR016163">
    <property type="entry name" value="Ald_DH_C"/>
</dbReference>
<keyword evidence="3" id="KW-0028">Amino-acid biosynthesis</keyword>
<evidence type="ECO:0000313" key="14">
    <source>
        <dbReference type="EMBL" id="TKA63515.1"/>
    </source>
</evidence>
<evidence type="ECO:0000256" key="5">
    <source>
        <dbReference type="ARBA" id="ARBA00022857"/>
    </source>
</evidence>
<comment type="function">
    <text evidence="8">Catalyzes the NADPH dependent reduction of L-gamma-glutamyl 5-phosphate into L-glutamate 5-semialdehyde and phosphate. The product spontaneously undergoes cyclization to form 1-pyrroline-5-carboxylate.</text>
</comment>
<evidence type="ECO:0000256" key="6">
    <source>
        <dbReference type="ARBA" id="ARBA00023002"/>
    </source>
</evidence>
<comment type="pathway">
    <text evidence="1">Amino-acid biosynthesis; L-proline biosynthesis; L-glutamate 5-semialdehyde from L-glutamate: step 2/2.</text>
</comment>
<dbReference type="Proteomes" id="UP000308768">
    <property type="component" value="Unassembled WGS sequence"/>
</dbReference>
<dbReference type="AlphaFoldDB" id="A0A4U0WPH8"/>
<dbReference type="InterPro" id="IPR000965">
    <property type="entry name" value="GPR_dom"/>
</dbReference>
<evidence type="ECO:0000259" key="13">
    <source>
        <dbReference type="Pfam" id="PF00171"/>
    </source>
</evidence>
<dbReference type="PANTHER" id="PTHR11063:SF8">
    <property type="entry name" value="DELTA-1-PYRROLINE-5-CARBOXYLATE SYNTHASE"/>
    <property type="match status" value="1"/>
</dbReference>
<dbReference type="GO" id="GO:0055129">
    <property type="term" value="P:L-proline biosynthetic process"/>
    <property type="evidence" value="ECO:0007669"/>
    <property type="project" value="UniProtKB-UniPathway"/>
</dbReference>
<feature type="domain" description="Aldehyde dehydrogenase" evidence="13">
    <location>
        <begin position="182"/>
        <end position="303"/>
    </location>
</feature>
<dbReference type="CDD" id="cd07079">
    <property type="entry name" value="ALDH_F18-19_ProA-GPR"/>
    <property type="match status" value="1"/>
</dbReference>
<sequence>MSLTNDSPETAARAAKISSRRLAVLSTEARNNALTAIHAALSDSRDEILRANVRDVEAATRRAADGELSQSILKRLDLSRKGKWEDMLKGILDVRELEDPVGKIDLRTELDDGLVLQRQTCPIGVLLIIFEARPEVIANIASLAIKSANAAILKGWWTSESSREPLLRGILGGKESTESFKAISTVISKALAATEVPNDSIQLVTTRDAIDPLLQLSEYIDLVIPRGSNELVRHCQKNAHMPVLGHADGLCSIYIHSDADASMAAKVILDAKTDYPAACNSVETLLVHEDVLKTVLPAVATALLAKGVSLRCDTQSRAALSPALDKHEALLLQDATDADYDIEFLDLKLAIKTIPSASNITDAVDKAIDHINTHGSHHTEAIITQSEETANRFCNGIDSACKFWNCSTRMADGMRFGFGTEVGISTNKVHARGPVGLEGLMIHEYRIRGSGQTAGDSRIHIPAQASLARLRLVSSTRTRPPRKPTPAPSAKPRGTLRPPPASIPSQLDQPPHHHHHHHSPSKADCKMASVPSGPSLYPTHRAPLSIYTRRVPSQTDISAAFNASPSRTPNLTLRVVQVRETPAPPPSPIEMYSPFSDGSESGTSEGDGDR</sequence>
<protein>
    <recommendedName>
        <fullName evidence="2">glutamate-5-semialdehyde dehydrogenase</fullName>
        <ecNumber evidence="2">1.2.1.41</ecNumber>
    </recommendedName>
    <alternativeName>
        <fullName evidence="11">Glutamate-5-semialdehyde dehydrogenase</fullName>
    </alternativeName>
    <alternativeName>
        <fullName evidence="10">Glutamyl-gamma-semialdehyde dehydrogenase</fullName>
    </alternativeName>
</protein>
<dbReference type="InterPro" id="IPR015590">
    <property type="entry name" value="Aldehyde_DH_dom"/>
</dbReference>
<dbReference type="FunFam" id="3.40.309.10:FF:000006">
    <property type="entry name" value="Gamma-glutamyl phosphate reductase"/>
    <property type="match status" value="1"/>
</dbReference>
<gene>
    <name evidence="14" type="ORF">B0A49_09073</name>
</gene>
<dbReference type="HAMAP" id="MF_00412">
    <property type="entry name" value="ProA"/>
    <property type="match status" value="1"/>
</dbReference>
<keyword evidence="5" id="KW-0521">NADP</keyword>
<reference evidence="14 15" key="1">
    <citation type="submission" date="2017-03" db="EMBL/GenBank/DDBJ databases">
        <title>Genomes of endolithic fungi from Antarctica.</title>
        <authorList>
            <person name="Coleine C."/>
            <person name="Masonjones S."/>
            <person name="Stajich J.E."/>
        </authorList>
    </citation>
    <scope>NUCLEOTIDE SEQUENCE [LARGE SCALE GENOMIC DNA]</scope>
    <source>
        <strain evidence="14 15">CCFEE 5187</strain>
    </source>
</reference>
<evidence type="ECO:0000256" key="12">
    <source>
        <dbReference type="SAM" id="MobiDB-lite"/>
    </source>
</evidence>
<evidence type="ECO:0000256" key="4">
    <source>
        <dbReference type="ARBA" id="ARBA00022650"/>
    </source>
</evidence>
<keyword evidence="15" id="KW-1185">Reference proteome</keyword>
<organism evidence="14 15">
    <name type="scientific">Cryomyces minteri</name>
    <dbReference type="NCBI Taxonomy" id="331657"/>
    <lineage>
        <taxon>Eukaryota</taxon>
        <taxon>Fungi</taxon>
        <taxon>Dikarya</taxon>
        <taxon>Ascomycota</taxon>
        <taxon>Pezizomycotina</taxon>
        <taxon>Dothideomycetes</taxon>
        <taxon>Dothideomycetes incertae sedis</taxon>
        <taxon>Cryomyces</taxon>
    </lineage>
</organism>
<evidence type="ECO:0000256" key="2">
    <source>
        <dbReference type="ARBA" id="ARBA00013002"/>
    </source>
</evidence>
<evidence type="ECO:0000256" key="10">
    <source>
        <dbReference type="ARBA" id="ARBA00075718"/>
    </source>
</evidence>
<keyword evidence="4" id="KW-0641">Proline biosynthesis</keyword>
<dbReference type="GO" id="GO:0004350">
    <property type="term" value="F:glutamate-5-semialdehyde dehydrogenase activity"/>
    <property type="evidence" value="ECO:0007669"/>
    <property type="project" value="UniProtKB-EC"/>
</dbReference>
<dbReference type="NCBIfam" id="TIGR00407">
    <property type="entry name" value="proA"/>
    <property type="match status" value="1"/>
</dbReference>
<dbReference type="OrthoDB" id="1934954at2759"/>
<dbReference type="InterPro" id="IPR016161">
    <property type="entry name" value="Ald_DH/histidinol_DH"/>
</dbReference>
<dbReference type="UniPathway" id="UPA00098">
    <property type="reaction ID" value="UER00360"/>
</dbReference>
<feature type="region of interest" description="Disordered" evidence="12">
    <location>
        <begin position="579"/>
        <end position="610"/>
    </location>
</feature>
<dbReference type="Gene3D" id="3.40.605.10">
    <property type="entry name" value="Aldehyde Dehydrogenase, Chain A, domain 1"/>
    <property type="match status" value="1"/>
</dbReference>
<evidence type="ECO:0000256" key="8">
    <source>
        <dbReference type="ARBA" id="ARBA00059423"/>
    </source>
</evidence>
<dbReference type="EMBL" id="NAJN01001391">
    <property type="protein sequence ID" value="TKA63515.1"/>
    <property type="molecule type" value="Genomic_DNA"/>
</dbReference>
<comment type="caution">
    <text evidence="14">The sequence shown here is derived from an EMBL/GenBank/DDBJ whole genome shotgun (WGS) entry which is preliminary data.</text>
</comment>
<dbReference type="Gene3D" id="3.40.309.10">
    <property type="entry name" value="Aldehyde Dehydrogenase, Chain A, domain 2"/>
    <property type="match status" value="1"/>
</dbReference>
<dbReference type="EC" id="1.2.1.41" evidence="2"/>
<name>A0A4U0WPH8_9PEZI</name>
<evidence type="ECO:0000256" key="9">
    <source>
        <dbReference type="ARBA" id="ARBA00060997"/>
    </source>
</evidence>
<comment type="similarity">
    <text evidence="9">Belongs to the gamma-glutamyl phosphate reductase family.</text>
</comment>
<evidence type="ECO:0000256" key="11">
    <source>
        <dbReference type="ARBA" id="ARBA00077451"/>
    </source>
</evidence>